<comment type="subcellular location">
    <subcellularLocation>
        <location evidence="1">Membrane</location>
    </subcellularLocation>
</comment>
<feature type="transmembrane region" description="Helical" evidence="7">
    <location>
        <begin position="267"/>
        <end position="291"/>
    </location>
</feature>
<keyword evidence="5 7" id="KW-1133">Transmembrane helix</keyword>
<dbReference type="PROSITE" id="PS50262">
    <property type="entry name" value="G_PROTEIN_RECEP_F1_2"/>
    <property type="match status" value="1"/>
</dbReference>
<evidence type="ECO:0000256" key="2">
    <source>
        <dbReference type="ARBA" id="ARBA00022614"/>
    </source>
</evidence>
<evidence type="ECO:0000256" key="6">
    <source>
        <dbReference type="ARBA" id="ARBA00023136"/>
    </source>
</evidence>
<name>A0AAV3YH83_9GAST</name>
<dbReference type="PRINTS" id="PR00237">
    <property type="entry name" value="GPCRRHODOPSN"/>
</dbReference>
<feature type="transmembrane region" description="Helical" evidence="7">
    <location>
        <begin position="52"/>
        <end position="74"/>
    </location>
</feature>
<dbReference type="GO" id="GO:0008528">
    <property type="term" value="F:G protein-coupled peptide receptor activity"/>
    <property type="evidence" value="ECO:0007669"/>
    <property type="project" value="TreeGrafter"/>
</dbReference>
<feature type="transmembrane region" description="Helical" evidence="7">
    <location>
        <begin position="221"/>
        <end position="246"/>
    </location>
</feature>
<dbReference type="InterPro" id="IPR002131">
    <property type="entry name" value="Gphrmn_rcpt_fam"/>
</dbReference>
<keyword evidence="3 7" id="KW-0812">Transmembrane</keyword>
<feature type="transmembrane region" description="Helical" evidence="7">
    <location>
        <begin position="129"/>
        <end position="150"/>
    </location>
</feature>
<accession>A0AAV3YH83</accession>
<keyword evidence="10" id="KW-1185">Reference proteome</keyword>
<dbReference type="PRINTS" id="PR00373">
    <property type="entry name" value="GLYCHORMONER"/>
</dbReference>
<feature type="domain" description="G-protein coupled receptors family 1 profile" evidence="8">
    <location>
        <begin position="63"/>
        <end position="322"/>
    </location>
</feature>
<dbReference type="SUPFAM" id="SSF81321">
    <property type="entry name" value="Family A G protein-coupled receptor-like"/>
    <property type="match status" value="1"/>
</dbReference>
<feature type="transmembrane region" description="Helical" evidence="7">
    <location>
        <begin position="303"/>
        <end position="330"/>
    </location>
</feature>
<protein>
    <submittedName>
        <fullName evidence="9">Relaxin receptor-like protein</fullName>
    </submittedName>
</protein>
<feature type="transmembrane region" description="Helical" evidence="7">
    <location>
        <begin position="86"/>
        <end position="109"/>
    </location>
</feature>
<dbReference type="InterPro" id="IPR017452">
    <property type="entry name" value="GPCR_Rhodpsn_7TM"/>
</dbReference>
<evidence type="ECO:0000313" key="10">
    <source>
        <dbReference type="Proteomes" id="UP000735302"/>
    </source>
</evidence>
<dbReference type="Pfam" id="PF00001">
    <property type="entry name" value="7tm_1"/>
    <property type="match status" value="1"/>
</dbReference>
<dbReference type="PANTHER" id="PTHR24372:SF77">
    <property type="entry name" value="G-PROTEIN COUPLED RECEPTORS FAMILY 1 PROFILE DOMAIN-CONTAINING PROTEIN"/>
    <property type="match status" value="1"/>
</dbReference>
<feature type="transmembrane region" description="Helical" evidence="7">
    <location>
        <begin position="171"/>
        <end position="191"/>
    </location>
</feature>
<evidence type="ECO:0000256" key="7">
    <source>
        <dbReference type="SAM" id="Phobius"/>
    </source>
</evidence>
<evidence type="ECO:0000313" key="9">
    <source>
        <dbReference type="EMBL" id="GFN82216.1"/>
    </source>
</evidence>
<comment type="caution">
    <text evidence="9">The sequence shown here is derived from an EMBL/GenBank/DDBJ whole genome shotgun (WGS) entry which is preliminary data.</text>
</comment>
<evidence type="ECO:0000259" key="8">
    <source>
        <dbReference type="PROSITE" id="PS50262"/>
    </source>
</evidence>
<proteinExistence type="predicted"/>
<gene>
    <name evidence="9" type="ORF">PoB_000872200</name>
</gene>
<dbReference type="Proteomes" id="UP000735302">
    <property type="component" value="Unassembled WGS sequence"/>
</dbReference>
<dbReference type="GO" id="GO:0009755">
    <property type="term" value="P:hormone-mediated signaling pathway"/>
    <property type="evidence" value="ECO:0007669"/>
    <property type="project" value="TreeGrafter"/>
</dbReference>
<keyword evidence="2" id="KW-0433">Leucine-rich repeat</keyword>
<keyword evidence="6 7" id="KW-0472">Membrane</keyword>
<evidence type="ECO:0000256" key="5">
    <source>
        <dbReference type="ARBA" id="ARBA00022989"/>
    </source>
</evidence>
<organism evidence="9 10">
    <name type="scientific">Plakobranchus ocellatus</name>
    <dbReference type="NCBI Taxonomy" id="259542"/>
    <lineage>
        <taxon>Eukaryota</taxon>
        <taxon>Metazoa</taxon>
        <taxon>Spiralia</taxon>
        <taxon>Lophotrochozoa</taxon>
        <taxon>Mollusca</taxon>
        <taxon>Gastropoda</taxon>
        <taxon>Heterobranchia</taxon>
        <taxon>Euthyneura</taxon>
        <taxon>Panpulmonata</taxon>
        <taxon>Sacoglossa</taxon>
        <taxon>Placobranchoidea</taxon>
        <taxon>Plakobranchidae</taxon>
        <taxon>Plakobranchus</taxon>
    </lineage>
</organism>
<dbReference type="GO" id="GO:0005886">
    <property type="term" value="C:plasma membrane"/>
    <property type="evidence" value="ECO:0007669"/>
    <property type="project" value="TreeGrafter"/>
</dbReference>
<dbReference type="Gene3D" id="1.20.1070.10">
    <property type="entry name" value="Rhodopsin 7-helix transmembrane proteins"/>
    <property type="match status" value="1"/>
</dbReference>
<dbReference type="GO" id="GO:0016500">
    <property type="term" value="F:protein-hormone receptor activity"/>
    <property type="evidence" value="ECO:0007669"/>
    <property type="project" value="InterPro"/>
</dbReference>
<dbReference type="AlphaFoldDB" id="A0AAV3YH83"/>
<evidence type="ECO:0000256" key="4">
    <source>
        <dbReference type="ARBA" id="ARBA00022737"/>
    </source>
</evidence>
<sequence length="351" mass="39908">MSQRNLEHLVTDNFRLCCPNVKPSKTSMNCHAPFDEISSCKDILSNIFIRSFLWIVAVLTIIGNIGVIIFRVFLDNDVKTSFRIVITCLSVSDFIMGIYLIIIGSADVAYRDRYILMEDQWKNSVYCQIAGFLCLLSSETSALFILLVTLDRLMAICFPFRKHLHFNGCSATVACIIVWLIGLTMAVVPILPPFEHWRLYSQKSIGVPLPITRIRFPGYDYAFSIFILFNIVVFFLVAVGQALIYVSIRLQEVPKEWRRHIRHDTAIAKRLTLVVLTDCLCWFPITVMGLAARAGKPVPGEMYVVATVFLLPINSAFNPFLYTLHAMMLARQARRKKRPRQKPITSSQGSS</sequence>
<reference evidence="9 10" key="1">
    <citation type="journal article" date="2021" name="Elife">
        <title>Chloroplast acquisition without the gene transfer in kleptoplastic sea slugs, Plakobranchus ocellatus.</title>
        <authorList>
            <person name="Maeda T."/>
            <person name="Takahashi S."/>
            <person name="Yoshida T."/>
            <person name="Shimamura S."/>
            <person name="Takaki Y."/>
            <person name="Nagai Y."/>
            <person name="Toyoda A."/>
            <person name="Suzuki Y."/>
            <person name="Arimoto A."/>
            <person name="Ishii H."/>
            <person name="Satoh N."/>
            <person name="Nishiyama T."/>
            <person name="Hasebe M."/>
            <person name="Maruyama T."/>
            <person name="Minagawa J."/>
            <person name="Obokata J."/>
            <person name="Shigenobu S."/>
        </authorList>
    </citation>
    <scope>NUCLEOTIDE SEQUENCE [LARGE SCALE GENOMIC DNA]</scope>
</reference>
<dbReference type="EMBL" id="BLXT01000976">
    <property type="protein sequence ID" value="GFN82216.1"/>
    <property type="molecule type" value="Genomic_DNA"/>
</dbReference>
<keyword evidence="9" id="KW-0675">Receptor</keyword>
<evidence type="ECO:0000256" key="1">
    <source>
        <dbReference type="ARBA" id="ARBA00004370"/>
    </source>
</evidence>
<dbReference type="InterPro" id="IPR000276">
    <property type="entry name" value="GPCR_Rhodpsn"/>
</dbReference>
<dbReference type="PANTHER" id="PTHR24372">
    <property type="entry name" value="GLYCOPROTEIN HORMONE RECEPTOR"/>
    <property type="match status" value="1"/>
</dbReference>
<evidence type="ECO:0000256" key="3">
    <source>
        <dbReference type="ARBA" id="ARBA00022692"/>
    </source>
</evidence>
<dbReference type="GO" id="GO:0007189">
    <property type="term" value="P:adenylate cyclase-activating G protein-coupled receptor signaling pathway"/>
    <property type="evidence" value="ECO:0007669"/>
    <property type="project" value="TreeGrafter"/>
</dbReference>
<keyword evidence="4" id="KW-0677">Repeat</keyword>